<organism evidence="2 3">
    <name type="scientific">Stygiolobus azoricus</name>
    <dbReference type="NCBI Taxonomy" id="41675"/>
    <lineage>
        <taxon>Archaea</taxon>
        <taxon>Thermoproteota</taxon>
        <taxon>Thermoprotei</taxon>
        <taxon>Sulfolobales</taxon>
        <taxon>Sulfolobaceae</taxon>
        <taxon>Stygiolobus</taxon>
    </lineage>
</organism>
<dbReference type="OrthoDB" id="7531at2157"/>
<dbReference type="Proteomes" id="UP000423396">
    <property type="component" value="Chromosome"/>
</dbReference>
<dbReference type="PROSITE" id="PS50935">
    <property type="entry name" value="SSB"/>
    <property type="match status" value="1"/>
</dbReference>
<proteinExistence type="predicted"/>
<dbReference type="InterPro" id="IPR000073">
    <property type="entry name" value="AB_hydrolase_1"/>
</dbReference>
<dbReference type="InterPro" id="IPR000424">
    <property type="entry name" value="Primosome_PriB/ssb"/>
</dbReference>
<dbReference type="PANTHER" id="PTHR43798:SF33">
    <property type="entry name" value="HYDROLASE, PUTATIVE (AFU_ORTHOLOGUE AFUA_2G14860)-RELATED"/>
    <property type="match status" value="1"/>
</dbReference>
<dbReference type="AlphaFoldDB" id="A0A650CP16"/>
<dbReference type="KEGG" id="sazo:D1868_04995"/>
<dbReference type="GeneID" id="42798403"/>
<dbReference type="InterPro" id="IPR029058">
    <property type="entry name" value="AB_hydrolase_fold"/>
</dbReference>
<evidence type="ECO:0000259" key="1">
    <source>
        <dbReference type="Pfam" id="PF00561"/>
    </source>
</evidence>
<dbReference type="Gene3D" id="3.40.50.1820">
    <property type="entry name" value="alpha/beta hydrolase"/>
    <property type="match status" value="1"/>
</dbReference>
<dbReference type="GO" id="GO:0016020">
    <property type="term" value="C:membrane"/>
    <property type="evidence" value="ECO:0007669"/>
    <property type="project" value="TreeGrafter"/>
</dbReference>
<feature type="domain" description="AB hydrolase-1" evidence="1">
    <location>
        <begin position="24"/>
        <end position="243"/>
    </location>
</feature>
<accession>A0A650CP16</accession>
<reference evidence="2 3" key="1">
    <citation type="submission" date="2019-10" db="EMBL/GenBank/DDBJ databases">
        <title>Genome Sequences from Six Type Strain Members of the Archaeal Family Sulfolobaceae: Acidianus ambivalens, Acidianus infernus, Metallosphaera prunae, Stygiolobus azoricus, Sulfolobus metallicus, and Sulfurisphaera ohwakuensis.</title>
        <authorList>
            <person name="Counts J.A."/>
            <person name="Kelly R.M."/>
        </authorList>
    </citation>
    <scope>NUCLEOTIDE SEQUENCE [LARGE SCALE GENOMIC DNA]</scope>
    <source>
        <strain evidence="2 3">FC6</strain>
    </source>
</reference>
<dbReference type="GO" id="GO:0016787">
    <property type="term" value="F:hydrolase activity"/>
    <property type="evidence" value="ECO:0007669"/>
    <property type="project" value="UniProtKB-KW"/>
</dbReference>
<dbReference type="InterPro" id="IPR050266">
    <property type="entry name" value="AB_hydrolase_sf"/>
</dbReference>
<dbReference type="PANTHER" id="PTHR43798">
    <property type="entry name" value="MONOACYLGLYCEROL LIPASE"/>
    <property type="match status" value="1"/>
</dbReference>
<dbReference type="GO" id="GO:0003697">
    <property type="term" value="F:single-stranded DNA binding"/>
    <property type="evidence" value="ECO:0007669"/>
    <property type="project" value="InterPro"/>
</dbReference>
<keyword evidence="2" id="KW-0378">Hydrolase</keyword>
<dbReference type="EMBL" id="CP045483">
    <property type="protein sequence ID" value="QGR19402.1"/>
    <property type="molecule type" value="Genomic_DNA"/>
</dbReference>
<keyword evidence="3" id="KW-1185">Reference proteome</keyword>
<gene>
    <name evidence="2" type="ORF">D1868_04995</name>
</gene>
<sequence>MITLLSSGVRIYYEIKSQPGLTNTVVLIHHLAGSVKSWKNVYPILASKFNVLIYDLRGHGRSSITPSPYLIEEHSSDLRELLEVENIKDPIIIGHSLGTLIAIDYALKYSIKKLVLIGALYKAPFRESYDRMVSIALSLGMEALAEYRRKINDFSPTLYMNPRAWNDLLEVYRENTPLGYKYAVEGLLNARDYSNDLEKIDEDTLVVYGSEDKLVQNLQVFQQKIRKLKSKVFQGYGHFLNFEYPEELTNQILAFLNTSA</sequence>
<name>A0A650CP16_9CREN</name>
<dbReference type="RefSeq" id="WP_156006137.1">
    <property type="nucleotide sequence ID" value="NZ_CP045483.1"/>
</dbReference>
<dbReference type="SUPFAM" id="SSF53474">
    <property type="entry name" value="alpha/beta-Hydrolases"/>
    <property type="match status" value="1"/>
</dbReference>
<evidence type="ECO:0000313" key="2">
    <source>
        <dbReference type="EMBL" id="QGR19402.1"/>
    </source>
</evidence>
<dbReference type="Pfam" id="PF00561">
    <property type="entry name" value="Abhydrolase_1"/>
    <property type="match status" value="1"/>
</dbReference>
<protein>
    <submittedName>
        <fullName evidence="2">Alpha/beta fold hydrolase</fullName>
    </submittedName>
</protein>
<evidence type="ECO:0000313" key="3">
    <source>
        <dbReference type="Proteomes" id="UP000423396"/>
    </source>
</evidence>
<dbReference type="PRINTS" id="PR00111">
    <property type="entry name" value="ABHYDROLASE"/>
</dbReference>